<reference evidence="2" key="1">
    <citation type="journal article" date="2020" name="Stud. Mycol.">
        <title>101 Dothideomycetes genomes: a test case for predicting lifestyles and emergence of pathogens.</title>
        <authorList>
            <person name="Haridas S."/>
            <person name="Albert R."/>
            <person name="Binder M."/>
            <person name="Bloem J."/>
            <person name="Labutti K."/>
            <person name="Salamov A."/>
            <person name="Andreopoulos B."/>
            <person name="Baker S."/>
            <person name="Barry K."/>
            <person name="Bills G."/>
            <person name="Bluhm B."/>
            <person name="Cannon C."/>
            <person name="Castanera R."/>
            <person name="Culley D."/>
            <person name="Daum C."/>
            <person name="Ezra D."/>
            <person name="Gonzalez J."/>
            <person name="Henrissat B."/>
            <person name="Kuo A."/>
            <person name="Liang C."/>
            <person name="Lipzen A."/>
            <person name="Lutzoni F."/>
            <person name="Magnuson J."/>
            <person name="Mondo S."/>
            <person name="Nolan M."/>
            <person name="Ohm R."/>
            <person name="Pangilinan J."/>
            <person name="Park H.-J."/>
            <person name="Ramirez L."/>
            <person name="Alfaro M."/>
            <person name="Sun H."/>
            <person name="Tritt A."/>
            <person name="Yoshinaga Y."/>
            <person name="Zwiers L.-H."/>
            <person name="Turgeon B."/>
            <person name="Goodwin S."/>
            <person name="Spatafora J."/>
            <person name="Crous P."/>
            <person name="Grigoriev I."/>
        </authorList>
    </citation>
    <scope>NUCLEOTIDE SEQUENCE</scope>
    <source>
        <strain evidence="2">CBS 130266</strain>
    </source>
</reference>
<feature type="region of interest" description="Disordered" evidence="1">
    <location>
        <begin position="155"/>
        <end position="282"/>
    </location>
</feature>
<feature type="compositionally biased region" description="Low complexity" evidence="1">
    <location>
        <begin position="160"/>
        <end position="191"/>
    </location>
</feature>
<feature type="compositionally biased region" description="Polar residues" evidence="1">
    <location>
        <begin position="80"/>
        <end position="91"/>
    </location>
</feature>
<evidence type="ECO:0000313" key="2">
    <source>
        <dbReference type="EMBL" id="KAF2431152.1"/>
    </source>
</evidence>
<dbReference type="Proteomes" id="UP000800235">
    <property type="component" value="Unassembled WGS sequence"/>
</dbReference>
<dbReference type="EMBL" id="MU007034">
    <property type="protein sequence ID" value="KAF2431152.1"/>
    <property type="molecule type" value="Genomic_DNA"/>
</dbReference>
<evidence type="ECO:0000256" key="1">
    <source>
        <dbReference type="SAM" id="MobiDB-lite"/>
    </source>
</evidence>
<feature type="compositionally biased region" description="Pro residues" evidence="1">
    <location>
        <begin position="671"/>
        <end position="683"/>
    </location>
</feature>
<feature type="region of interest" description="Disordered" evidence="1">
    <location>
        <begin position="656"/>
        <end position="686"/>
    </location>
</feature>
<feature type="region of interest" description="Disordered" evidence="1">
    <location>
        <begin position="376"/>
        <end position="514"/>
    </location>
</feature>
<evidence type="ECO:0000313" key="3">
    <source>
        <dbReference type="Proteomes" id="UP000800235"/>
    </source>
</evidence>
<feature type="compositionally biased region" description="Polar residues" evidence="1">
    <location>
        <begin position="235"/>
        <end position="255"/>
    </location>
</feature>
<feature type="region of interest" description="Disordered" evidence="1">
    <location>
        <begin position="530"/>
        <end position="549"/>
    </location>
</feature>
<protein>
    <submittedName>
        <fullName evidence="2">Uncharacterized protein</fullName>
    </submittedName>
</protein>
<gene>
    <name evidence="2" type="ORF">EJ08DRAFT_200942</name>
</gene>
<feature type="region of interest" description="Disordered" evidence="1">
    <location>
        <begin position="752"/>
        <end position="773"/>
    </location>
</feature>
<dbReference type="OrthoDB" id="5346713at2759"/>
<name>A0A9P4TZQ5_9PEZI</name>
<accession>A0A9P4TZQ5</accession>
<keyword evidence="3" id="KW-1185">Reference proteome</keyword>
<feature type="compositionally biased region" description="Polar residues" evidence="1">
    <location>
        <begin position="499"/>
        <end position="513"/>
    </location>
</feature>
<feature type="region of interest" description="Disordered" evidence="1">
    <location>
        <begin position="80"/>
        <end position="127"/>
    </location>
</feature>
<organism evidence="2 3">
    <name type="scientific">Tothia fuscella</name>
    <dbReference type="NCBI Taxonomy" id="1048955"/>
    <lineage>
        <taxon>Eukaryota</taxon>
        <taxon>Fungi</taxon>
        <taxon>Dikarya</taxon>
        <taxon>Ascomycota</taxon>
        <taxon>Pezizomycotina</taxon>
        <taxon>Dothideomycetes</taxon>
        <taxon>Pleosporomycetidae</taxon>
        <taxon>Venturiales</taxon>
        <taxon>Cylindrosympodiaceae</taxon>
        <taxon>Tothia</taxon>
    </lineage>
</organism>
<comment type="caution">
    <text evidence="2">The sequence shown here is derived from an EMBL/GenBank/DDBJ whole genome shotgun (WGS) entry which is preliminary data.</text>
</comment>
<dbReference type="AlphaFoldDB" id="A0A9P4TZQ5"/>
<proteinExistence type="predicted"/>
<feature type="region of interest" description="Disordered" evidence="1">
    <location>
        <begin position="31"/>
        <end position="50"/>
    </location>
</feature>
<sequence length="773" mass="83647">MSYMWTSSLCATTAIVGVSAVGYALGRPEQRLPDPSLSAQKRKQSSEPFAAGELSVMASRLASSSPITPLGISSLPPSMNSNATSSYSTGGRVSYDGRINSGKVRRLTTSDAPAQRRTDHQRWSPIADHAAGGIASEFGPRLTLRSRPSWVKRLSVMSTSQNSSREPSPQPESPSLSQSNGSASFSNSGSAVPFLGPHPNTALGPNKLVKRPSTTRLASGSSTLSRSLSIRRPATSHQRSSQRSSFLLENASSPTGPLRDPGSPSAEPRPRKSTHNDTSWKQYFSVRRSKSSAWLTKGNSQPEDKGIKRVLPNDNHFPTLITAKSVVTSHLDVDDFPDFDDDSVFFGSRPPSAFGLESMSPPADRLSQSAELPRLVETPLPPDSNNNNSNNDKEDPPRRSLSLHDLLSRGPSKNLSARKAPPARLAKKAGRRVVSAPVASSNALDSSLGPRAKRRDMTDPSVFEKGILESMDSQQGATDPPRRTEPQHPNPAFGFVSHSPPQTSQSNEYSPLLSQPPYLGSLKLDQISHSPILPHGPVRPSNYSTAPSEQTSTCVVSETDARGMHSADEEDGEFGSDSAFDSLRTRGARSPTSARNTRIETIFDNSPPFRSNGTTLQDIIPSGMLASSALRKSQDIIEEEESNFGTPHRAVTVRSDRADDGSPAAQRVKARPPPLPINLPSSPPDMAKPLSLGTLEYDDPVMEDDEENWTTIEQVATPLSLRRTNPHLVPASTSFECATPQQLSFDPPRVWHTNRRTEDPSEQSSVTWIDGWT</sequence>
<feature type="compositionally biased region" description="Low complexity" evidence="1">
    <location>
        <begin position="214"/>
        <end position="232"/>
    </location>
</feature>
<feature type="compositionally biased region" description="Low complexity" evidence="1">
    <location>
        <begin position="399"/>
        <end position="409"/>
    </location>
</feature>
<feature type="region of interest" description="Disordered" evidence="1">
    <location>
        <begin position="564"/>
        <end position="598"/>
    </location>
</feature>